<name>A0A1G2CCN6_9BACT</name>
<evidence type="ECO:0000313" key="1">
    <source>
        <dbReference type="EMBL" id="OGY98430.1"/>
    </source>
</evidence>
<organism evidence="1 2">
    <name type="scientific">Candidatus Liptonbacteria bacterium RIFCSPHIGHO2_12_FULL_60_13</name>
    <dbReference type="NCBI Taxonomy" id="1798648"/>
    <lineage>
        <taxon>Bacteria</taxon>
        <taxon>Candidatus Liptoniibacteriota</taxon>
    </lineage>
</organism>
<sequence length="390" mass="44169">MKLPTIFKKNERYLAVELLKQGNRATLFGLDRDRTISVRRTWFQPHEKGLERMLRALPKGKYPTLLILDPSCAATIPGAVLLEREHAHRVIDDGELENLISQAVWRFFDHYRPIAMARLGVNDLDLLLANIRILDVRLDGHHVFNPIGFTAKAVEVALEQTFVVRPMFDEVTKIIPKHTIEFITEAGVAGLQVLARSVPHKKFVLGNLFAQATSLYAFERRPHAAGHVSLPMAELIGTFPWGERQLLGSVMDELAVEYPIAKAIAARYIQKDLSPPLGRRLDVLISSGVTSLVRLLKSNVRLAHPFYLNVFYPLPLQNIAERHDVMVETVDIPSVLERVGFSFASASASTSANMPPTHFLSLAAFIEYYFSRRNEHLDRFAKRRARWLIP</sequence>
<comment type="caution">
    <text evidence="1">The sequence shown here is derived from an EMBL/GenBank/DDBJ whole genome shotgun (WGS) entry which is preliminary data.</text>
</comment>
<gene>
    <name evidence="1" type="ORF">A3E09_02370</name>
</gene>
<dbReference type="Proteomes" id="UP000178796">
    <property type="component" value="Unassembled WGS sequence"/>
</dbReference>
<protein>
    <submittedName>
        <fullName evidence="1">Uncharacterized protein</fullName>
    </submittedName>
</protein>
<proteinExistence type="predicted"/>
<reference evidence="1 2" key="1">
    <citation type="journal article" date="2016" name="Nat. Commun.">
        <title>Thousands of microbial genomes shed light on interconnected biogeochemical processes in an aquifer system.</title>
        <authorList>
            <person name="Anantharaman K."/>
            <person name="Brown C.T."/>
            <person name="Hug L.A."/>
            <person name="Sharon I."/>
            <person name="Castelle C.J."/>
            <person name="Probst A.J."/>
            <person name="Thomas B.C."/>
            <person name="Singh A."/>
            <person name="Wilkins M.J."/>
            <person name="Karaoz U."/>
            <person name="Brodie E.L."/>
            <person name="Williams K.H."/>
            <person name="Hubbard S.S."/>
            <person name="Banfield J.F."/>
        </authorList>
    </citation>
    <scope>NUCLEOTIDE SEQUENCE [LARGE SCALE GENOMIC DNA]</scope>
</reference>
<dbReference type="EMBL" id="MHKY01000034">
    <property type="protein sequence ID" value="OGY98430.1"/>
    <property type="molecule type" value="Genomic_DNA"/>
</dbReference>
<dbReference type="AlphaFoldDB" id="A0A1G2CCN6"/>
<evidence type="ECO:0000313" key="2">
    <source>
        <dbReference type="Proteomes" id="UP000178796"/>
    </source>
</evidence>
<accession>A0A1G2CCN6</accession>